<dbReference type="Proteomes" id="UP000749559">
    <property type="component" value="Unassembled WGS sequence"/>
</dbReference>
<evidence type="ECO:0000313" key="2">
    <source>
        <dbReference type="Proteomes" id="UP000749559"/>
    </source>
</evidence>
<dbReference type="OrthoDB" id="191150at2759"/>
<dbReference type="AlphaFoldDB" id="A0A8J1UGN1"/>
<organism evidence="1 2">
    <name type="scientific">Owenia fusiformis</name>
    <name type="common">Polychaete worm</name>
    <dbReference type="NCBI Taxonomy" id="6347"/>
    <lineage>
        <taxon>Eukaryota</taxon>
        <taxon>Metazoa</taxon>
        <taxon>Spiralia</taxon>
        <taxon>Lophotrochozoa</taxon>
        <taxon>Annelida</taxon>
        <taxon>Polychaeta</taxon>
        <taxon>Sedentaria</taxon>
        <taxon>Canalipalpata</taxon>
        <taxon>Sabellida</taxon>
        <taxon>Oweniida</taxon>
        <taxon>Oweniidae</taxon>
        <taxon>Owenia</taxon>
    </lineage>
</organism>
<accession>A0A8J1UGN1</accession>
<dbReference type="EMBL" id="CAIIXF020000004">
    <property type="protein sequence ID" value="CAH1781337.1"/>
    <property type="molecule type" value="Genomic_DNA"/>
</dbReference>
<name>A0A8J1UGN1_OWEFU</name>
<comment type="caution">
    <text evidence="1">The sequence shown here is derived from an EMBL/GenBank/DDBJ whole genome shotgun (WGS) entry which is preliminary data.</text>
</comment>
<keyword evidence="2" id="KW-1185">Reference proteome</keyword>
<evidence type="ECO:0000313" key="1">
    <source>
        <dbReference type="EMBL" id="CAH1781337.1"/>
    </source>
</evidence>
<reference evidence="1" key="1">
    <citation type="submission" date="2022-03" db="EMBL/GenBank/DDBJ databases">
        <authorList>
            <person name="Martin C."/>
        </authorList>
    </citation>
    <scope>NUCLEOTIDE SEQUENCE</scope>
</reference>
<proteinExistence type="predicted"/>
<gene>
    <name evidence="1" type="ORF">OFUS_LOCUS7927</name>
</gene>
<sequence>MTWLHRSVFLLCIFYIENVHVLASEEACTVRQTSSDLLETNSTERLLSFAVDEKFKSHSIKEFHDTWKLFGVNTKSDIVRKGREFAEFVKQRFGIDISALTDEQLYQGQLVDLGDVVFSGFVFDDKLRLVTEIMHGVRKVTYYNDTRSMEIGFVLRATRSMASKGQWIGTFLKDAIVSSCNIHLPKSKCDNAEADIIVGTATYPWYVDEDGFTSYEYAVYSNKHGQGILHGIGMKFQAAGVDTVTMKFF</sequence>
<protein>
    <submittedName>
        <fullName evidence="1">Uncharacterized protein</fullName>
    </submittedName>
</protein>